<reference evidence="2" key="1">
    <citation type="submission" date="2005-09" db="EMBL/GenBank/DDBJ databases">
        <authorList>
            <person name="Mural R.J."/>
            <person name="Li P.W."/>
            <person name="Adams M.D."/>
            <person name="Amanatides P.G."/>
            <person name="Baden-Tillson H."/>
            <person name="Barnstead M."/>
            <person name="Chin S.H."/>
            <person name="Dew I."/>
            <person name="Evans C.A."/>
            <person name="Ferriera S."/>
            <person name="Flanigan M."/>
            <person name="Fosler C."/>
            <person name="Glodek A."/>
            <person name="Gu Z."/>
            <person name="Holt R.A."/>
            <person name="Jennings D."/>
            <person name="Kraft C.L."/>
            <person name="Lu F."/>
            <person name="Nguyen T."/>
            <person name="Nusskern D.R."/>
            <person name="Pfannkoch C.M."/>
            <person name="Sitter C."/>
            <person name="Sutton G.G."/>
            <person name="Venter J.C."/>
            <person name="Wang Z."/>
            <person name="Woodage T."/>
            <person name="Zheng X.H."/>
            <person name="Zhong F."/>
        </authorList>
    </citation>
    <scope>NUCLEOTIDE SEQUENCE [LARGE SCALE GENOMIC DNA]</scope>
    <source>
        <strain>BN</strain>
        <strain evidence="2">Sprague-Dawley</strain>
    </source>
</reference>
<evidence type="ECO:0000313" key="1">
    <source>
        <dbReference type="EMBL" id="EDL94290.1"/>
    </source>
</evidence>
<accession>A6JHG6</accession>
<gene>
    <name evidence="1" type="ORF">rCG_57473</name>
</gene>
<evidence type="ECO:0000313" key="2">
    <source>
        <dbReference type="Proteomes" id="UP000234681"/>
    </source>
</evidence>
<protein>
    <submittedName>
        <fullName evidence="1">RCG57473</fullName>
    </submittedName>
</protein>
<dbReference type="Proteomes" id="UP000234681">
    <property type="component" value="Chromosome 1"/>
</dbReference>
<dbReference type="EMBL" id="CH473986">
    <property type="protein sequence ID" value="EDL94290.1"/>
    <property type="molecule type" value="Genomic_DNA"/>
</dbReference>
<sequence length="40" mass="4494">MEEQGRGGFIANSTRFDVDYHSSSTLRGFFICEVSYCVAL</sequence>
<name>A6JHG6_RAT</name>
<dbReference type="AlphaFoldDB" id="A6JHG6"/>
<organism evidence="1 2">
    <name type="scientific">Rattus norvegicus</name>
    <name type="common">Rat</name>
    <dbReference type="NCBI Taxonomy" id="10116"/>
    <lineage>
        <taxon>Eukaryota</taxon>
        <taxon>Metazoa</taxon>
        <taxon>Chordata</taxon>
        <taxon>Craniata</taxon>
        <taxon>Vertebrata</taxon>
        <taxon>Euteleostomi</taxon>
        <taxon>Mammalia</taxon>
        <taxon>Eutheria</taxon>
        <taxon>Euarchontoglires</taxon>
        <taxon>Glires</taxon>
        <taxon>Rodentia</taxon>
        <taxon>Myomorpha</taxon>
        <taxon>Muroidea</taxon>
        <taxon>Muridae</taxon>
        <taxon>Murinae</taxon>
        <taxon>Rattus</taxon>
    </lineage>
</organism>
<proteinExistence type="predicted"/>